<organism evidence="12 13">
    <name type="scientific">Drosophila mauritiana</name>
    <name type="common">Fruit fly</name>
    <dbReference type="NCBI Taxonomy" id="7226"/>
    <lineage>
        <taxon>Eukaryota</taxon>
        <taxon>Metazoa</taxon>
        <taxon>Ecdysozoa</taxon>
        <taxon>Arthropoda</taxon>
        <taxon>Hexapoda</taxon>
        <taxon>Insecta</taxon>
        <taxon>Pterygota</taxon>
        <taxon>Neoptera</taxon>
        <taxon>Endopterygota</taxon>
        <taxon>Diptera</taxon>
        <taxon>Brachycera</taxon>
        <taxon>Muscomorpha</taxon>
        <taxon>Ephydroidea</taxon>
        <taxon>Drosophilidae</taxon>
        <taxon>Drosophila</taxon>
        <taxon>Sophophora</taxon>
    </lineage>
</organism>
<keyword evidence="8" id="KW-0482">Metalloprotease</keyword>
<dbReference type="Pfam" id="PF05649">
    <property type="entry name" value="Peptidase_M13_N"/>
    <property type="match status" value="1"/>
</dbReference>
<dbReference type="PROSITE" id="PS51885">
    <property type="entry name" value="NEPRILYSIN"/>
    <property type="match status" value="1"/>
</dbReference>
<keyword evidence="7" id="KW-0862">Zinc</keyword>
<evidence type="ECO:0000313" key="12">
    <source>
        <dbReference type="Proteomes" id="UP000515162"/>
    </source>
</evidence>
<dbReference type="InterPro" id="IPR018497">
    <property type="entry name" value="Peptidase_M13_C"/>
</dbReference>
<dbReference type="Proteomes" id="UP000515162">
    <property type="component" value="Chromosome 3R"/>
</dbReference>
<evidence type="ECO:0000313" key="13">
    <source>
        <dbReference type="RefSeq" id="XP_033165655.1"/>
    </source>
</evidence>
<dbReference type="Gene3D" id="1.10.1380.10">
    <property type="entry name" value="Neutral endopeptidase , domain2"/>
    <property type="match status" value="1"/>
</dbReference>
<dbReference type="InterPro" id="IPR042089">
    <property type="entry name" value="Peptidase_M13_dom_2"/>
</dbReference>
<keyword evidence="5" id="KW-0479">Metal-binding</keyword>
<evidence type="ECO:0000256" key="2">
    <source>
        <dbReference type="ARBA" id="ARBA00004401"/>
    </source>
</evidence>
<keyword evidence="9" id="KW-0732">Signal</keyword>
<evidence type="ECO:0000256" key="3">
    <source>
        <dbReference type="ARBA" id="ARBA00007357"/>
    </source>
</evidence>
<evidence type="ECO:0000259" key="11">
    <source>
        <dbReference type="Pfam" id="PF05649"/>
    </source>
</evidence>
<dbReference type="InterPro" id="IPR008753">
    <property type="entry name" value="Peptidase_M13_N"/>
</dbReference>
<dbReference type="PANTHER" id="PTHR11733:SF238">
    <property type="entry name" value="FI07649P-RELATED"/>
    <property type="match status" value="1"/>
</dbReference>
<evidence type="ECO:0000256" key="6">
    <source>
        <dbReference type="ARBA" id="ARBA00022801"/>
    </source>
</evidence>
<dbReference type="RefSeq" id="XP_033165655.1">
    <property type="nucleotide sequence ID" value="XM_033309764.1"/>
</dbReference>
<feature type="domain" description="Peptidase M13 C-terminal" evidence="10">
    <location>
        <begin position="476"/>
        <end position="680"/>
    </location>
</feature>
<dbReference type="GO" id="GO:0016485">
    <property type="term" value="P:protein processing"/>
    <property type="evidence" value="ECO:0007669"/>
    <property type="project" value="TreeGrafter"/>
</dbReference>
<accession>A0A6P8K9J8</accession>
<dbReference type="SUPFAM" id="SSF55486">
    <property type="entry name" value="Metalloproteases ('zincins'), catalytic domain"/>
    <property type="match status" value="1"/>
</dbReference>
<evidence type="ECO:0000256" key="4">
    <source>
        <dbReference type="ARBA" id="ARBA00022670"/>
    </source>
</evidence>
<comment type="cofactor">
    <cofactor evidence="1">
        <name>Zn(2+)</name>
        <dbReference type="ChEBI" id="CHEBI:29105"/>
    </cofactor>
</comment>
<feature type="signal peptide" evidence="9">
    <location>
        <begin position="1"/>
        <end position="20"/>
    </location>
</feature>
<dbReference type="GeneID" id="117144533"/>
<dbReference type="GO" id="GO:0004222">
    <property type="term" value="F:metalloendopeptidase activity"/>
    <property type="evidence" value="ECO:0007669"/>
    <property type="project" value="InterPro"/>
</dbReference>
<dbReference type="Pfam" id="PF01431">
    <property type="entry name" value="Peptidase_M13"/>
    <property type="match status" value="1"/>
</dbReference>
<evidence type="ECO:0000256" key="9">
    <source>
        <dbReference type="SAM" id="SignalP"/>
    </source>
</evidence>
<dbReference type="PANTHER" id="PTHR11733">
    <property type="entry name" value="ZINC METALLOPROTEASE FAMILY M13 NEPRILYSIN-RELATED"/>
    <property type="match status" value="1"/>
</dbReference>
<dbReference type="CDD" id="cd08662">
    <property type="entry name" value="M13"/>
    <property type="match status" value="1"/>
</dbReference>
<keyword evidence="12" id="KW-1185">Reference proteome</keyword>
<keyword evidence="4" id="KW-0645">Protease</keyword>
<evidence type="ECO:0000256" key="5">
    <source>
        <dbReference type="ARBA" id="ARBA00022723"/>
    </source>
</evidence>
<comment type="similarity">
    <text evidence="3">Belongs to the peptidase M13 family.</text>
</comment>
<gene>
    <name evidence="13" type="primary">LOC117144533</name>
</gene>
<evidence type="ECO:0000256" key="1">
    <source>
        <dbReference type="ARBA" id="ARBA00001947"/>
    </source>
</evidence>
<dbReference type="Gene3D" id="3.40.390.10">
    <property type="entry name" value="Collagenase (Catalytic Domain)"/>
    <property type="match status" value="1"/>
</dbReference>
<dbReference type="InterPro" id="IPR024079">
    <property type="entry name" value="MetalloPept_cat_dom_sf"/>
</dbReference>
<evidence type="ECO:0000259" key="10">
    <source>
        <dbReference type="Pfam" id="PF01431"/>
    </source>
</evidence>
<name>A0A6P8K9J8_DROMA</name>
<dbReference type="AlphaFoldDB" id="A0A6P8K9J8"/>
<reference evidence="13" key="1">
    <citation type="submission" date="2025-08" db="UniProtKB">
        <authorList>
            <consortium name="RefSeq"/>
        </authorList>
    </citation>
    <scope>IDENTIFICATION</scope>
    <source>
        <strain evidence="13">Mau12</strain>
        <tissue evidence="13">Whole Body</tissue>
    </source>
</reference>
<dbReference type="InterPro" id="IPR000718">
    <property type="entry name" value="Peptidase_M13"/>
</dbReference>
<dbReference type="GO" id="GO:0005886">
    <property type="term" value="C:plasma membrane"/>
    <property type="evidence" value="ECO:0007669"/>
    <property type="project" value="UniProtKB-SubCell"/>
</dbReference>
<evidence type="ECO:0000256" key="7">
    <source>
        <dbReference type="ARBA" id="ARBA00022833"/>
    </source>
</evidence>
<dbReference type="GO" id="GO:0046872">
    <property type="term" value="F:metal ion binding"/>
    <property type="evidence" value="ECO:0007669"/>
    <property type="project" value="UniProtKB-KW"/>
</dbReference>
<feature type="domain" description="Peptidase M13 N-terminal" evidence="11">
    <location>
        <begin position="60"/>
        <end position="417"/>
    </location>
</feature>
<comment type="subcellular location">
    <subcellularLocation>
        <location evidence="2">Cell membrane</location>
        <topology evidence="2">Single-pass type II membrane protein</topology>
    </subcellularLocation>
</comment>
<evidence type="ECO:0000256" key="8">
    <source>
        <dbReference type="ARBA" id="ARBA00023049"/>
    </source>
</evidence>
<protein>
    <submittedName>
        <fullName evidence="13">Neprilysin-1</fullName>
    </submittedName>
</protein>
<dbReference type="PRINTS" id="PR00786">
    <property type="entry name" value="NEPRILYSIN"/>
</dbReference>
<feature type="chain" id="PRO_5028040909" evidence="9">
    <location>
        <begin position="21"/>
        <end position="682"/>
    </location>
</feature>
<proteinExistence type="inferred from homology"/>
<sequence length="682" mass="78835">MMTSRLLWLCLLVAIVPAMAKPSDAGDPFADDLTSDYAKKIIVQAKVAEMKTMMKPEVSPCDDFYTHACGNWHRHNPAQLLGDVMTDNFQLISKGFDRRLQRLLRANDLQSELEKKMQRFYMSCNLVHRDDVHYKLALENVIGEYGALPAMVGAQWNSSDFSWWRTVAQIQHKYGKQIILGLEIMHDIRNTSVNRVYISQPDFKTINTRLTNLIEEVRTSMDLQQYFGLSPSVAKHTAEQLTELERTFSSGGSGAATLQESLSLYTVADLQEKYSDHLNFTEFLALILGEENIPKSLYIYDEEYLDKALLTMRSTPLATQANYVLWKLLEDFLVDAQPKDMVKWCTESTKKYFGKLAEHAVYKRYRNPDVESEVHKIWDQIKGIFRHRLLGDKLDWISNATRTLAIEKLERMQLNINSYDEENFENVYGEVSIDRLNYVPNVQQLLIAKGIRFVARINQPADSVDATELLGFTPAYNIQENNITIPVALLQPRYFWGDQYPEALKYATLGYLLAHEMLHGFDDDGRQYDASGNLAPWWDLKSRYEFEERRKCFQAQYHEYQYGGKKLPESKDQSENIADSGGLKLAYAAYELWLGQQSEEVLQRETMEGLPFNSRQLFFLGYAQLLCDDVQFLFQPWVSQSDRHAPSKYRVIGPLSNFQEFPWVFNCSQSAPMDPEYKCAIY</sequence>
<keyword evidence="6" id="KW-0378">Hydrolase</keyword>